<name>A0ABN7UX55_GIGMA</name>
<dbReference type="Proteomes" id="UP000789901">
    <property type="component" value="Unassembled WGS sequence"/>
</dbReference>
<gene>
    <name evidence="1" type="ORF">GMARGA_LOCUS10892</name>
</gene>
<keyword evidence="2" id="KW-1185">Reference proteome</keyword>
<sequence>MQFSKADKIKQELKSQIHPNDMYSSKSINTRKITDALKSISISKIAVSQRIEL</sequence>
<evidence type="ECO:0000313" key="1">
    <source>
        <dbReference type="EMBL" id="CAG8679825.1"/>
    </source>
</evidence>
<organism evidence="1 2">
    <name type="scientific">Gigaspora margarita</name>
    <dbReference type="NCBI Taxonomy" id="4874"/>
    <lineage>
        <taxon>Eukaryota</taxon>
        <taxon>Fungi</taxon>
        <taxon>Fungi incertae sedis</taxon>
        <taxon>Mucoromycota</taxon>
        <taxon>Glomeromycotina</taxon>
        <taxon>Glomeromycetes</taxon>
        <taxon>Diversisporales</taxon>
        <taxon>Gigasporaceae</taxon>
        <taxon>Gigaspora</taxon>
    </lineage>
</organism>
<dbReference type="EMBL" id="CAJVQB010006218">
    <property type="protein sequence ID" value="CAG8679825.1"/>
    <property type="molecule type" value="Genomic_DNA"/>
</dbReference>
<reference evidence="1 2" key="1">
    <citation type="submission" date="2021-06" db="EMBL/GenBank/DDBJ databases">
        <authorList>
            <person name="Kallberg Y."/>
            <person name="Tangrot J."/>
            <person name="Rosling A."/>
        </authorList>
    </citation>
    <scope>NUCLEOTIDE SEQUENCE [LARGE SCALE GENOMIC DNA]</scope>
    <source>
        <strain evidence="1 2">120-4 pot B 10/14</strain>
    </source>
</reference>
<comment type="caution">
    <text evidence="1">The sequence shown here is derived from an EMBL/GenBank/DDBJ whole genome shotgun (WGS) entry which is preliminary data.</text>
</comment>
<evidence type="ECO:0000313" key="2">
    <source>
        <dbReference type="Proteomes" id="UP000789901"/>
    </source>
</evidence>
<accession>A0ABN7UX55</accession>
<protein>
    <submittedName>
        <fullName evidence="1">6973_t:CDS:1</fullName>
    </submittedName>
</protein>
<proteinExistence type="predicted"/>